<dbReference type="Pfam" id="PF06078">
    <property type="entry name" value="DUF937"/>
    <property type="match status" value="1"/>
</dbReference>
<dbReference type="InterPro" id="IPR009282">
    <property type="entry name" value="DUF937"/>
</dbReference>
<dbReference type="Proteomes" id="UP000633509">
    <property type="component" value="Unassembled WGS sequence"/>
</dbReference>
<comment type="caution">
    <text evidence="2">The sequence shown here is derived from an EMBL/GenBank/DDBJ whole genome shotgun (WGS) entry which is preliminary data.</text>
</comment>
<proteinExistence type="predicted"/>
<organism evidence="2 3">
    <name type="scientific">Nonomuraea angiospora</name>
    <dbReference type="NCBI Taxonomy" id="46172"/>
    <lineage>
        <taxon>Bacteria</taxon>
        <taxon>Bacillati</taxon>
        <taxon>Actinomycetota</taxon>
        <taxon>Actinomycetes</taxon>
        <taxon>Streptosporangiales</taxon>
        <taxon>Streptosporangiaceae</taxon>
        <taxon>Nonomuraea</taxon>
    </lineage>
</organism>
<reference evidence="2 3" key="1">
    <citation type="submission" date="2020-10" db="EMBL/GenBank/DDBJ databases">
        <title>Sequencing the genomes of 1000 actinobacteria strains.</title>
        <authorList>
            <person name="Klenk H.-P."/>
        </authorList>
    </citation>
    <scope>NUCLEOTIDE SEQUENCE [LARGE SCALE GENOMIC DNA]</scope>
    <source>
        <strain evidence="2 3">DSM 43173</strain>
    </source>
</reference>
<keyword evidence="3" id="KW-1185">Reference proteome</keyword>
<gene>
    <name evidence="2" type="ORF">H4W80_004442</name>
</gene>
<dbReference type="EMBL" id="JADBEK010000001">
    <property type="protein sequence ID" value="MBE1586184.1"/>
    <property type="molecule type" value="Genomic_DNA"/>
</dbReference>
<name>A0ABR9LZV6_9ACTN</name>
<sequence>MTLTDELLTELGDSGLEQIAGMLGTDTTMARDVVEAVSGVIIGGMARNARHPDGADALRAALDDHVDTDPFTGDVASLTRDGHSILGHVLGGQGTEQAADGLARFAGVDPAIIMRLLPLVAPMIMSLLANRATSRGMNASAMADDLDREQPARPGELGELLQDLLDALFGGGVPAQGGPYESRSPFGTGTTGHTGAPDGHEEGDFENGTGRTGGFQEEDPREDPRQVAPGTSNPDW</sequence>
<protein>
    <recommendedName>
        <fullName evidence="4">DUF937 domain-containing protein</fullName>
    </recommendedName>
</protein>
<evidence type="ECO:0000313" key="2">
    <source>
        <dbReference type="EMBL" id="MBE1586184.1"/>
    </source>
</evidence>
<evidence type="ECO:0000313" key="3">
    <source>
        <dbReference type="Proteomes" id="UP000633509"/>
    </source>
</evidence>
<accession>A0ABR9LZV6</accession>
<evidence type="ECO:0008006" key="4">
    <source>
        <dbReference type="Google" id="ProtNLM"/>
    </source>
</evidence>
<dbReference type="RefSeq" id="WP_192786795.1">
    <property type="nucleotide sequence ID" value="NZ_JADBEK010000001.1"/>
</dbReference>
<evidence type="ECO:0000256" key="1">
    <source>
        <dbReference type="SAM" id="MobiDB-lite"/>
    </source>
</evidence>
<feature type="region of interest" description="Disordered" evidence="1">
    <location>
        <begin position="172"/>
        <end position="236"/>
    </location>
</feature>